<sequence>MTFTSGKFRGYDGDRSVVLFSMMDDYTEVPCAISSDAMDFLDGAKRTPAAQREQQFMRLRASIEQRAEHKFVHAELEGNPAGVILRSIDFR</sequence>
<dbReference type="InterPro" id="IPR036692">
    <property type="entry name" value="Shew3726-like_sf"/>
</dbReference>
<dbReference type="AlphaFoldDB" id="A0A1H8WP18"/>
<dbReference type="OrthoDB" id="8247678at2"/>
<dbReference type="InterPro" id="IPR009962">
    <property type="entry name" value="DUF1488"/>
</dbReference>
<accession>A0A1H8WP18</accession>
<dbReference type="Proteomes" id="UP000199615">
    <property type="component" value="Unassembled WGS sequence"/>
</dbReference>
<dbReference type="SUPFAM" id="SSF160272">
    <property type="entry name" value="Shew3726-like"/>
    <property type="match status" value="1"/>
</dbReference>
<proteinExistence type="predicted"/>
<evidence type="ECO:0000313" key="1">
    <source>
        <dbReference type="EMBL" id="SEP29430.1"/>
    </source>
</evidence>
<gene>
    <name evidence="1" type="ORF">SAMN05444123_11356</name>
</gene>
<dbReference type="RefSeq" id="WP_011504224.1">
    <property type="nucleotide sequence ID" value="NZ_FODT01000013.1"/>
</dbReference>
<protein>
    <recommendedName>
        <fullName evidence="3">DUF1488 domain-containing protein</fullName>
    </recommendedName>
</protein>
<evidence type="ECO:0008006" key="3">
    <source>
        <dbReference type="Google" id="ProtNLM"/>
    </source>
</evidence>
<dbReference type="EMBL" id="FODT01000013">
    <property type="protein sequence ID" value="SEP29430.1"/>
    <property type="molecule type" value="Genomic_DNA"/>
</dbReference>
<keyword evidence="2" id="KW-1185">Reference proteome</keyword>
<organism evidence="1 2">
    <name type="scientific">Rhodopseudomonas pseudopalustris</name>
    <dbReference type="NCBI Taxonomy" id="1513892"/>
    <lineage>
        <taxon>Bacteria</taxon>
        <taxon>Pseudomonadati</taxon>
        <taxon>Pseudomonadota</taxon>
        <taxon>Alphaproteobacteria</taxon>
        <taxon>Hyphomicrobiales</taxon>
        <taxon>Nitrobacteraceae</taxon>
        <taxon>Rhodopseudomonas</taxon>
    </lineage>
</organism>
<name>A0A1H8WP18_9BRAD</name>
<evidence type="ECO:0000313" key="2">
    <source>
        <dbReference type="Proteomes" id="UP000199615"/>
    </source>
</evidence>
<dbReference type="Pfam" id="PF07369">
    <property type="entry name" value="DUF1488"/>
    <property type="match status" value="1"/>
</dbReference>
<reference evidence="2" key="1">
    <citation type="submission" date="2016-10" db="EMBL/GenBank/DDBJ databases">
        <authorList>
            <person name="Varghese N."/>
            <person name="Submissions S."/>
        </authorList>
    </citation>
    <scope>NUCLEOTIDE SEQUENCE [LARGE SCALE GENOMIC DNA]</scope>
    <source>
        <strain evidence="2">DSM 123</strain>
    </source>
</reference>